<sequence length="280" mass="31509">MLFVEAINKTITQSNEKKLLARNKYRPASHHHDSVELSSAAHEVKEIYLSSEEKTTLSAASSIFANIIEHVLNHCFNTITHLHSPEEINVDIKDWVLFLQVPPLANNNHSGSNQPSPQNAYKPTSKKSLIFHIPVKPFYGTAINMTLMMSSHQGSPKTPSCFDHLPKESQLSTLHTPYPPEFLSQQTQHYHIFIDQDGEPDQLNPLYSLVNQSRLLDESLFSEETFGLRIWRAKNGTLIPAALGDRQIGLLFVEHYLPLSGNANNQEMASGQVNNLYTKA</sequence>
<organism evidence="1 2">
    <name type="scientific">Marinomonas algarum</name>
    <dbReference type="NCBI Taxonomy" id="2883105"/>
    <lineage>
        <taxon>Bacteria</taxon>
        <taxon>Pseudomonadati</taxon>
        <taxon>Pseudomonadota</taxon>
        <taxon>Gammaproteobacteria</taxon>
        <taxon>Oceanospirillales</taxon>
        <taxon>Oceanospirillaceae</taxon>
        <taxon>Marinomonas</taxon>
    </lineage>
</organism>
<dbReference type="RefSeq" id="WP_226753439.1">
    <property type="nucleotide sequence ID" value="NZ_JAJATW010000003.1"/>
</dbReference>
<gene>
    <name evidence="1" type="ORF">LG368_04005</name>
</gene>
<comment type="caution">
    <text evidence="1">The sequence shown here is derived from an EMBL/GenBank/DDBJ whole genome shotgun (WGS) entry which is preliminary data.</text>
</comment>
<evidence type="ECO:0000313" key="1">
    <source>
        <dbReference type="EMBL" id="MCB5161060.1"/>
    </source>
</evidence>
<evidence type="ECO:0000313" key="2">
    <source>
        <dbReference type="Proteomes" id="UP001139095"/>
    </source>
</evidence>
<reference evidence="1" key="1">
    <citation type="submission" date="2021-10" db="EMBL/GenBank/DDBJ databases">
        <title>Marinomonas pontica sp. nov., isolated from the Black Sea.</title>
        <authorList>
            <person name="Zhao L.-H."/>
            <person name="Xue J.-H."/>
        </authorList>
    </citation>
    <scope>NUCLEOTIDE SEQUENCE</scope>
    <source>
        <strain evidence="1">E8</strain>
    </source>
</reference>
<accession>A0A9X1IKU9</accession>
<proteinExistence type="predicted"/>
<keyword evidence="2" id="KW-1185">Reference proteome</keyword>
<protein>
    <submittedName>
        <fullName evidence="1">Uncharacterized protein</fullName>
    </submittedName>
</protein>
<dbReference type="EMBL" id="JAJATW010000003">
    <property type="protein sequence ID" value="MCB5161060.1"/>
    <property type="molecule type" value="Genomic_DNA"/>
</dbReference>
<dbReference type="Proteomes" id="UP001139095">
    <property type="component" value="Unassembled WGS sequence"/>
</dbReference>
<name>A0A9X1IKU9_9GAMM</name>
<dbReference type="AlphaFoldDB" id="A0A9X1IKU9"/>